<name>A0ABQ9VG07_SAGOE</name>
<feature type="compositionally biased region" description="Basic residues" evidence="1">
    <location>
        <begin position="81"/>
        <end position="90"/>
    </location>
</feature>
<proteinExistence type="predicted"/>
<gene>
    <name evidence="2" type="ORF">P7K49_013276</name>
</gene>
<feature type="compositionally biased region" description="Basic and acidic residues" evidence="1">
    <location>
        <begin position="321"/>
        <end position="330"/>
    </location>
</feature>
<organism evidence="2 3">
    <name type="scientific">Saguinus oedipus</name>
    <name type="common">Cotton-top tamarin</name>
    <name type="synonym">Oedipomidas oedipus</name>
    <dbReference type="NCBI Taxonomy" id="9490"/>
    <lineage>
        <taxon>Eukaryota</taxon>
        <taxon>Metazoa</taxon>
        <taxon>Chordata</taxon>
        <taxon>Craniata</taxon>
        <taxon>Vertebrata</taxon>
        <taxon>Euteleostomi</taxon>
        <taxon>Mammalia</taxon>
        <taxon>Eutheria</taxon>
        <taxon>Euarchontoglires</taxon>
        <taxon>Primates</taxon>
        <taxon>Haplorrhini</taxon>
        <taxon>Platyrrhini</taxon>
        <taxon>Cebidae</taxon>
        <taxon>Callitrichinae</taxon>
        <taxon>Saguinus</taxon>
    </lineage>
</organism>
<evidence type="ECO:0000313" key="3">
    <source>
        <dbReference type="Proteomes" id="UP001266305"/>
    </source>
</evidence>
<protein>
    <submittedName>
        <fullName evidence="2">Uncharacterized protein</fullName>
    </submittedName>
</protein>
<dbReference type="Proteomes" id="UP001266305">
    <property type="component" value="Unassembled WGS sequence"/>
</dbReference>
<feature type="compositionally biased region" description="Low complexity" evidence="1">
    <location>
        <begin position="1"/>
        <end position="11"/>
    </location>
</feature>
<feature type="region of interest" description="Disordered" evidence="1">
    <location>
        <begin position="67"/>
        <end position="129"/>
    </location>
</feature>
<evidence type="ECO:0000256" key="1">
    <source>
        <dbReference type="SAM" id="MobiDB-lite"/>
    </source>
</evidence>
<evidence type="ECO:0000313" key="2">
    <source>
        <dbReference type="EMBL" id="KAK2108111.1"/>
    </source>
</evidence>
<sequence length="363" mass="38890">MQSLLPRSRLMPPAPPPDNDAGDLATRLPKRKYRFRPTTRGHRLRSRAPETESVAGGRCMLGSAAQLGQRGSLVPDVPRARVCRRSRHRGPSLTGSTTKSQPALRDNLRKEKFSADSSPASRELSWGAPPPKLQKSVALSVAGVRLAPRPIGCRLVTYGRLRSGVLAWSSTCGALGLGGLGRAGSSGGAAASPSLWGCDPEAAGCRWEPAEPRMRAGCGATPARELFRDAAFPAADSSLFCDLSTPLAQFREDITWRRPQVRWAGFLASESVAPGGCPERRAPTFVAPSHARPERAGLRVAPRTRGETVAPTCESSNPEGCSERSKRRLTEPQTQPHLFASALKSVCVCSSRQRGPPVPPWSV</sequence>
<accession>A0ABQ9VG07</accession>
<comment type="caution">
    <text evidence="2">The sequence shown here is derived from an EMBL/GenBank/DDBJ whole genome shotgun (WGS) entry which is preliminary data.</text>
</comment>
<feature type="region of interest" description="Disordered" evidence="1">
    <location>
        <begin position="1"/>
        <end position="55"/>
    </location>
</feature>
<keyword evidence="3" id="KW-1185">Reference proteome</keyword>
<feature type="region of interest" description="Disordered" evidence="1">
    <location>
        <begin position="303"/>
        <end position="335"/>
    </location>
</feature>
<reference evidence="2 3" key="1">
    <citation type="submission" date="2023-05" db="EMBL/GenBank/DDBJ databases">
        <title>B98-5 Cell Line De Novo Hybrid Assembly: An Optical Mapping Approach.</title>
        <authorList>
            <person name="Kananen K."/>
            <person name="Auerbach J.A."/>
            <person name="Kautto E."/>
            <person name="Blachly J.S."/>
        </authorList>
    </citation>
    <scope>NUCLEOTIDE SEQUENCE [LARGE SCALE GENOMIC DNA]</scope>
    <source>
        <strain evidence="2">B95-8</strain>
        <tissue evidence="2">Cell line</tissue>
    </source>
</reference>
<dbReference type="EMBL" id="JASSZA010000006">
    <property type="protein sequence ID" value="KAK2108111.1"/>
    <property type="molecule type" value="Genomic_DNA"/>
</dbReference>
<feature type="compositionally biased region" description="Basic residues" evidence="1">
    <location>
        <begin position="28"/>
        <end position="46"/>
    </location>
</feature>